<dbReference type="EMBL" id="FMJD01000002">
    <property type="protein sequence ID" value="SCM72388.1"/>
    <property type="molecule type" value="Genomic_DNA"/>
</dbReference>
<sequence>MLVRRRQQCQTAGMRFLAGLRLVLVAAALIGLVAGRGVVLPVVAAEAAMATVADGAHDCCGKTSNADAGKAGLAGSCLGAGCAMAAPALLPVAAAVTFAAARAADTQMAVAGLEGRSPPPLLEPPRA</sequence>
<dbReference type="AlphaFoldDB" id="A0A212L4D4"/>
<proteinExistence type="predicted"/>
<evidence type="ECO:0000313" key="1">
    <source>
        <dbReference type="EMBL" id="SCM72388.1"/>
    </source>
</evidence>
<accession>A0A212L4D4</accession>
<gene>
    <name evidence="1" type="ORF">KL86PLE_100571</name>
</gene>
<protein>
    <submittedName>
        <fullName evidence="1">Uncharacterized protein</fullName>
    </submittedName>
</protein>
<reference evidence="1" key="1">
    <citation type="submission" date="2016-08" db="EMBL/GenBank/DDBJ databases">
        <authorList>
            <person name="Seilhamer J.J."/>
        </authorList>
    </citation>
    <scope>NUCLEOTIDE SEQUENCE</scope>
    <source>
        <strain evidence="1">86</strain>
    </source>
</reference>
<name>A0A212L4D4_9HYPH</name>
<organism evidence="1">
    <name type="scientific">uncultured Pleomorphomonas sp</name>
    <dbReference type="NCBI Taxonomy" id="442121"/>
    <lineage>
        <taxon>Bacteria</taxon>
        <taxon>Pseudomonadati</taxon>
        <taxon>Pseudomonadota</taxon>
        <taxon>Alphaproteobacteria</taxon>
        <taxon>Hyphomicrobiales</taxon>
        <taxon>Pleomorphomonadaceae</taxon>
        <taxon>Pleomorphomonas</taxon>
        <taxon>environmental samples</taxon>
    </lineage>
</organism>